<dbReference type="Pfam" id="PF00395">
    <property type="entry name" value="SLH"/>
    <property type="match status" value="2"/>
</dbReference>
<dbReference type="InterPro" id="IPR001119">
    <property type="entry name" value="SLH_dom"/>
</dbReference>
<dbReference type="PROSITE" id="PS51272">
    <property type="entry name" value="SLH"/>
    <property type="match status" value="2"/>
</dbReference>
<sequence>MNSFSKKLATMLLATAVSAGTLPFAALNAQAAAPLTSQEIQRAVNELTQLRVLQGYPDHSMGVQQPVTRAELAKMVVLTFGLEGKTDHLPSFDDVKKDAWYSDFAARVVGQDIFQADEGRFDPQRTVTAAELEQIIAKALKRDMKSVQYWMERVSTTNGPLSRGEAAYLLNTAHQAIPSATAAITDIRPLNAITLIVTFDAPLTAEDEAFATAKEQFAFSDGLALTNMPRLKTGSLSTYIVPTSPQKPGTLYTLTYKGKQAGTFAGQGTKLNMTEARQVTNDTFELESLKTAGVTDYGYVISAYSAGRGANAFVLDENNAADGRTYQIISSMQARQVTITPEGGQPIVAKYVPFTQSTDGKQEPKFRLPEGETLKPGVRYTVTSEWAEIANPNFVAEEIAPLQLSEAEAVSDTSITVTLTADPGDELFSGRSVELTSPDGETLLATYKYSSRKGATGVFDLQQNGTLKAGTTYTVTPVGDWAGNSQVELAV</sequence>
<dbReference type="EMBL" id="RHHT01000074">
    <property type="protein sequence ID" value="RNB69617.1"/>
    <property type="molecule type" value="Genomic_DNA"/>
</dbReference>
<protein>
    <submittedName>
        <fullName evidence="3">S-layer homology domain-containing protein</fullName>
    </submittedName>
</protein>
<organism evidence="3 4">
    <name type="scientific">Brevibacillus panacihumi</name>
    <dbReference type="NCBI Taxonomy" id="497735"/>
    <lineage>
        <taxon>Bacteria</taxon>
        <taxon>Bacillati</taxon>
        <taxon>Bacillota</taxon>
        <taxon>Bacilli</taxon>
        <taxon>Bacillales</taxon>
        <taxon>Paenibacillaceae</taxon>
        <taxon>Brevibacillus</taxon>
    </lineage>
</organism>
<accession>A0A3M8C2M6</accession>
<evidence type="ECO:0000313" key="3">
    <source>
        <dbReference type="EMBL" id="RNB69617.1"/>
    </source>
</evidence>
<evidence type="ECO:0000256" key="1">
    <source>
        <dbReference type="SAM" id="SignalP"/>
    </source>
</evidence>
<proteinExistence type="predicted"/>
<name>A0A3M8C2M6_9BACL</name>
<keyword evidence="1" id="KW-0732">Signal</keyword>
<dbReference type="AlphaFoldDB" id="A0A3M8C2M6"/>
<dbReference type="Proteomes" id="UP000281915">
    <property type="component" value="Unassembled WGS sequence"/>
</dbReference>
<evidence type="ECO:0000259" key="2">
    <source>
        <dbReference type="PROSITE" id="PS51272"/>
    </source>
</evidence>
<feature type="domain" description="SLH" evidence="2">
    <location>
        <begin position="27"/>
        <end position="87"/>
    </location>
</feature>
<reference evidence="3 4" key="1">
    <citation type="submission" date="2018-10" db="EMBL/GenBank/DDBJ databases">
        <title>Phylogenomics of Brevibacillus.</title>
        <authorList>
            <person name="Dunlap C."/>
        </authorList>
    </citation>
    <scope>NUCLEOTIDE SEQUENCE [LARGE SCALE GENOMIC DNA]</scope>
    <source>
        <strain evidence="3 4">JCM 15085</strain>
    </source>
</reference>
<feature type="domain" description="SLH" evidence="2">
    <location>
        <begin position="88"/>
        <end position="150"/>
    </location>
</feature>
<gene>
    <name evidence="3" type="ORF">EDM58_24145</name>
</gene>
<feature type="chain" id="PRO_5018175698" evidence="1">
    <location>
        <begin position="32"/>
        <end position="491"/>
    </location>
</feature>
<evidence type="ECO:0000313" key="4">
    <source>
        <dbReference type="Proteomes" id="UP000281915"/>
    </source>
</evidence>
<dbReference type="RefSeq" id="WP_122915598.1">
    <property type="nucleotide sequence ID" value="NZ_RHHT01000074.1"/>
</dbReference>
<feature type="signal peptide" evidence="1">
    <location>
        <begin position="1"/>
        <end position="31"/>
    </location>
</feature>
<comment type="caution">
    <text evidence="3">The sequence shown here is derived from an EMBL/GenBank/DDBJ whole genome shotgun (WGS) entry which is preliminary data.</text>
</comment>